<protein>
    <recommendedName>
        <fullName evidence="7">Protein MgtC</fullName>
    </recommendedName>
</protein>
<dbReference type="GO" id="GO:0005886">
    <property type="term" value="C:plasma membrane"/>
    <property type="evidence" value="ECO:0007669"/>
    <property type="project" value="UniProtKB-SubCell"/>
</dbReference>
<feature type="transmembrane region" description="Helical" evidence="7">
    <location>
        <begin position="36"/>
        <end position="59"/>
    </location>
</feature>
<evidence type="ECO:0000256" key="6">
    <source>
        <dbReference type="ARBA" id="ARBA00023136"/>
    </source>
</evidence>
<feature type="transmembrane region" description="Helical" evidence="7">
    <location>
        <begin position="100"/>
        <end position="120"/>
    </location>
</feature>
<keyword evidence="4 7" id="KW-0812">Transmembrane</keyword>
<organism evidence="9 10">
    <name type="scientific">Oceanomicrobium pacificus</name>
    <dbReference type="NCBI Taxonomy" id="2692916"/>
    <lineage>
        <taxon>Bacteria</taxon>
        <taxon>Pseudomonadati</taxon>
        <taxon>Pseudomonadota</taxon>
        <taxon>Alphaproteobacteria</taxon>
        <taxon>Rhodobacterales</taxon>
        <taxon>Paracoccaceae</taxon>
        <taxon>Oceanomicrobium</taxon>
    </lineage>
</organism>
<evidence type="ECO:0000259" key="8">
    <source>
        <dbReference type="Pfam" id="PF02308"/>
    </source>
</evidence>
<keyword evidence="3" id="KW-1003">Cell membrane</keyword>
<feature type="domain" description="MgtC/SapB/SrpB/YhiD N-terminal" evidence="8">
    <location>
        <begin position="11"/>
        <end position="138"/>
    </location>
</feature>
<dbReference type="PRINTS" id="PR01837">
    <property type="entry name" value="MGTCSAPBPROT"/>
</dbReference>
<comment type="caution">
    <text evidence="9">The sequence shown here is derived from an EMBL/GenBank/DDBJ whole genome shotgun (WGS) entry which is preliminary data.</text>
</comment>
<keyword evidence="5 7" id="KW-1133">Transmembrane helix</keyword>
<dbReference type="InterPro" id="IPR003416">
    <property type="entry name" value="MgtC/SapB/SrpB/YhiD_fam"/>
</dbReference>
<evidence type="ECO:0000256" key="2">
    <source>
        <dbReference type="ARBA" id="ARBA00009298"/>
    </source>
</evidence>
<dbReference type="Proteomes" id="UP000436016">
    <property type="component" value="Unassembled WGS sequence"/>
</dbReference>
<dbReference type="Pfam" id="PF02308">
    <property type="entry name" value="MgtC"/>
    <property type="match status" value="1"/>
</dbReference>
<dbReference type="PANTHER" id="PTHR33778">
    <property type="entry name" value="PROTEIN MGTC"/>
    <property type="match status" value="1"/>
</dbReference>
<dbReference type="EMBL" id="WUWG01000003">
    <property type="protein sequence ID" value="MXU65961.1"/>
    <property type="molecule type" value="Genomic_DNA"/>
</dbReference>
<comment type="subcellular location">
    <subcellularLocation>
        <location evidence="7">Cell inner membrane</location>
        <topology evidence="7">Multi-pass membrane protein</topology>
    </subcellularLocation>
    <subcellularLocation>
        <location evidence="1">Cell membrane</location>
        <topology evidence="1">Multi-pass membrane protein</topology>
    </subcellularLocation>
</comment>
<gene>
    <name evidence="9" type="ORF">GSH16_10910</name>
</gene>
<evidence type="ECO:0000313" key="10">
    <source>
        <dbReference type="Proteomes" id="UP000436016"/>
    </source>
</evidence>
<evidence type="ECO:0000256" key="7">
    <source>
        <dbReference type="RuleBase" id="RU365041"/>
    </source>
</evidence>
<name>A0A6B0U4V2_9RHOB</name>
<evidence type="ECO:0000256" key="1">
    <source>
        <dbReference type="ARBA" id="ARBA00004651"/>
    </source>
</evidence>
<feature type="transmembrane region" description="Helical" evidence="7">
    <location>
        <begin position="7"/>
        <end position="24"/>
    </location>
</feature>
<dbReference type="RefSeq" id="WP_160854908.1">
    <property type="nucleotide sequence ID" value="NZ_WUWG01000003.1"/>
</dbReference>
<feature type="transmembrane region" description="Helical" evidence="7">
    <location>
        <begin position="71"/>
        <end position="88"/>
    </location>
</feature>
<evidence type="ECO:0000256" key="4">
    <source>
        <dbReference type="ARBA" id="ARBA00022692"/>
    </source>
</evidence>
<keyword evidence="6 7" id="KW-0472">Membrane</keyword>
<dbReference type="PANTHER" id="PTHR33778:SF1">
    <property type="entry name" value="MAGNESIUM TRANSPORTER YHID-RELATED"/>
    <property type="match status" value="1"/>
</dbReference>
<proteinExistence type="inferred from homology"/>
<keyword evidence="10" id="KW-1185">Reference proteome</keyword>
<comment type="similarity">
    <text evidence="2 7">Belongs to the MgtC/SapB family.</text>
</comment>
<accession>A0A6B0U4V2</accession>
<sequence length="155" mass="16348">MVDYWDFLLRLGLALACGLIVGLDREFKHKPLGARTYMLTAMGCCAWMMLTQNYALGIAAGTELALDPTRLIQGLVGAIGFLGAGAIISSNSEGRLRGVASGTAIWGVGAMGVACGMGYWREALTLAVAFGVVLNVYDLVTEGDGVDEPSDVEKR</sequence>
<dbReference type="InterPro" id="IPR049177">
    <property type="entry name" value="MgtC_SapB_SrpB_YhiD_N"/>
</dbReference>
<evidence type="ECO:0000256" key="3">
    <source>
        <dbReference type="ARBA" id="ARBA00022475"/>
    </source>
</evidence>
<evidence type="ECO:0000256" key="5">
    <source>
        <dbReference type="ARBA" id="ARBA00022989"/>
    </source>
</evidence>
<dbReference type="AlphaFoldDB" id="A0A6B0U4V2"/>
<keyword evidence="7" id="KW-0997">Cell inner membrane</keyword>
<evidence type="ECO:0000313" key="9">
    <source>
        <dbReference type="EMBL" id="MXU65961.1"/>
    </source>
</evidence>
<reference evidence="9 10" key="1">
    <citation type="submission" date="2019-12" db="EMBL/GenBank/DDBJ databases">
        <title>Strain KN286 was isolated from seawater, which was collected from Caroline Seamount in the tropical western Pacific.</title>
        <authorList>
            <person name="Wang Q."/>
        </authorList>
    </citation>
    <scope>NUCLEOTIDE SEQUENCE [LARGE SCALE GENOMIC DNA]</scope>
    <source>
        <strain evidence="9 10">KN286</strain>
    </source>
</reference>